<keyword evidence="7" id="KW-1185">Reference proteome</keyword>
<dbReference type="InterPro" id="IPR016032">
    <property type="entry name" value="Sig_transdc_resp-reg_C-effctor"/>
</dbReference>
<feature type="compositionally biased region" description="Gly residues" evidence="4">
    <location>
        <begin position="110"/>
        <end position="126"/>
    </location>
</feature>
<dbReference type="Proteomes" id="UP001596066">
    <property type="component" value="Unassembled WGS sequence"/>
</dbReference>
<gene>
    <name evidence="6" type="ORF">ACFPZF_30560</name>
</gene>
<dbReference type="PANTHER" id="PTHR44688">
    <property type="entry name" value="DNA-BINDING TRANSCRIPTIONAL ACTIVATOR DEVR_DOSR"/>
    <property type="match status" value="1"/>
</dbReference>
<sequence length="126" mass="13117">EPAAAAERLAAAEDAFGELGAASVAARCRHVRRDLRLGRIASPGRRGYGEGLSPRERQVAELVAQGASNQDVAQALFLSPRTVEHHVASALRKLGVGRAQLREALARAADGGGTQGWRGGMGSATH</sequence>
<keyword evidence="1" id="KW-0805">Transcription regulation</keyword>
<dbReference type="InterPro" id="IPR036388">
    <property type="entry name" value="WH-like_DNA-bd_sf"/>
</dbReference>
<keyword evidence="3" id="KW-0804">Transcription</keyword>
<evidence type="ECO:0000313" key="6">
    <source>
        <dbReference type="EMBL" id="MFC5645676.1"/>
    </source>
</evidence>
<dbReference type="PROSITE" id="PS50043">
    <property type="entry name" value="HTH_LUXR_2"/>
    <property type="match status" value="1"/>
</dbReference>
<evidence type="ECO:0000256" key="3">
    <source>
        <dbReference type="ARBA" id="ARBA00023163"/>
    </source>
</evidence>
<keyword evidence="2" id="KW-0238">DNA-binding</keyword>
<protein>
    <submittedName>
        <fullName evidence="6">LuxR C-terminal-related transcriptional regulator</fullName>
    </submittedName>
</protein>
<dbReference type="CDD" id="cd06170">
    <property type="entry name" value="LuxR_C_like"/>
    <property type="match status" value="1"/>
</dbReference>
<evidence type="ECO:0000313" key="7">
    <source>
        <dbReference type="Proteomes" id="UP001596066"/>
    </source>
</evidence>
<evidence type="ECO:0000259" key="5">
    <source>
        <dbReference type="PROSITE" id="PS50043"/>
    </source>
</evidence>
<evidence type="ECO:0000256" key="2">
    <source>
        <dbReference type="ARBA" id="ARBA00023125"/>
    </source>
</evidence>
<evidence type="ECO:0000256" key="1">
    <source>
        <dbReference type="ARBA" id="ARBA00023015"/>
    </source>
</evidence>
<dbReference type="InterPro" id="IPR000792">
    <property type="entry name" value="Tscrpt_reg_LuxR_C"/>
</dbReference>
<dbReference type="SMART" id="SM00421">
    <property type="entry name" value="HTH_LUXR"/>
    <property type="match status" value="1"/>
</dbReference>
<dbReference type="SUPFAM" id="SSF46894">
    <property type="entry name" value="C-terminal effector domain of the bipartite response regulators"/>
    <property type="match status" value="1"/>
</dbReference>
<dbReference type="PRINTS" id="PR00038">
    <property type="entry name" value="HTHLUXR"/>
</dbReference>
<name>A0ABW0VNI1_9ACTN</name>
<feature type="non-terminal residue" evidence="6">
    <location>
        <position position="1"/>
    </location>
</feature>
<dbReference type="PANTHER" id="PTHR44688:SF16">
    <property type="entry name" value="DNA-BINDING TRANSCRIPTIONAL ACTIVATOR DEVR_DOSR"/>
    <property type="match status" value="1"/>
</dbReference>
<dbReference type="EMBL" id="JBHSOC010000078">
    <property type="protein sequence ID" value="MFC5645676.1"/>
    <property type="molecule type" value="Genomic_DNA"/>
</dbReference>
<dbReference type="Gene3D" id="1.10.10.10">
    <property type="entry name" value="Winged helix-like DNA-binding domain superfamily/Winged helix DNA-binding domain"/>
    <property type="match status" value="1"/>
</dbReference>
<feature type="domain" description="HTH luxR-type" evidence="5">
    <location>
        <begin position="45"/>
        <end position="112"/>
    </location>
</feature>
<accession>A0ABW0VNI1</accession>
<evidence type="ECO:0000256" key="4">
    <source>
        <dbReference type="SAM" id="MobiDB-lite"/>
    </source>
</evidence>
<dbReference type="PROSITE" id="PS00622">
    <property type="entry name" value="HTH_LUXR_1"/>
    <property type="match status" value="1"/>
</dbReference>
<dbReference type="Pfam" id="PF00196">
    <property type="entry name" value="GerE"/>
    <property type="match status" value="1"/>
</dbReference>
<reference evidence="7" key="1">
    <citation type="journal article" date="2019" name="Int. J. Syst. Evol. Microbiol.">
        <title>The Global Catalogue of Microorganisms (GCM) 10K type strain sequencing project: providing services to taxonomists for standard genome sequencing and annotation.</title>
        <authorList>
            <consortium name="The Broad Institute Genomics Platform"/>
            <consortium name="The Broad Institute Genome Sequencing Center for Infectious Disease"/>
            <person name="Wu L."/>
            <person name="Ma J."/>
        </authorList>
    </citation>
    <scope>NUCLEOTIDE SEQUENCE [LARGE SCALE GENOMIC DNA]</scope>
    <source>
        <strain evidence="7">CGMCC 4.1622</strain>
    </source>
</reference>
<proteinExistence type="predicted"/>
<feature type="region of interest" description="Disordered" evidence="4">
    <location>
        <begin position="107"/>
        <end position="126"/>
    </location>
</feature>
<dbReference type="RefSeq" id="WP_380232172.1">
    <property type="nucleotide sequence ID" value="NZ_JBHSOC010000078.1"/>
</dbReference>
<organism evidence="6 7">
    <name type="scientific">Kitasatospora cinereorecta</name>
    <dbReference type="NCBI Taxonomy" id="285560"/>
    <lineage>
        <taxon>Bacteria</taxon>
        <taxon>Bacillati</taxon>
        <taxon>Actinomycetota</taxon>
        <taxon>Actinomycetes</taxon>
        <taxon>Kitasatosporales</taxon>
        <taxon>Streptomycetaceae</taxon>
        <taxon>Kitasatospora</taxon>
    </lineage>
</organism>
<comment type="caution">
    <text evidence="6">The sequence shown here is derived from an EMBL/GenBank/DDBJ whole genome shotgun (WGS) entry which is preliminary data.</text>
</comment>